<feature type="binding site" evidence="6">
    <location>
        <position position="147"/>
    </location>
    <ligand>
        <name>S-adenosyl-L-methionine</name>
        <dbReference type="ChEBI" id="CHEBI:59789"/>
    </ligand>
</feature>
<dbReference type="Gene3D" id="3.40.50.150">
    <property type="entry name" value="Vaccinia Virus protein VP39"/>
    <property type="match status" value="1"/>
</dbReference>
<dbReference type="RefSeq" id="WP_129210341.1">
    <property type="nucleotide sequence ID" value="NZ_CP026512.1"/>
</dbReference>
<reference evidence="7 8" key="1">
    <citation type="journal article" date="2018" name="Genome Biol. Evol.">
        <title>Partnering With a Pest: Genomes of Hemlock Woolly Adelgid Symbionts Reveal Atypical Nutritional Provisioning Patterns in Dual-Obligate Bacteria.</title>
        <authorList>
            <person name="Weglarz K.M."/>
            <person name="Havill N.P."/>
            <person name="Burke G.R."/>
            <person name="von Dohlen C.D."/>
        </authorList>
    </citation>
    <scope>NUCLEOTIDE SEQUENCE [LARGE SCALE GENOMIC DNA]</scope>
    <source>
        <strain evidence="7 8">HWA_ENA</strain>
    </source>
</reference>
<evidence type="ECO:0000313" key="8">
    <source>
        <dbReference type="Proteomes" id="UP000288953"/>
    </source>
</evidence>
<dbReference type="InterPro" id="IPR003682">
    <property type="entry name" value="rRNA_ssu_MeTfrase_G"/>
</dbReference>
<evidence type="ECO:0000256" key="4">
    <source>
        <dbReference type="ARBA" id="ARBA00022679"/>
    </source>
</evidence>
<dbReference type="InterPro" id="IPR029063">
    <property type="entry name" value="SAM-dependent_MTases_sf"/>
</dbReference>
<proteinExistence type="inferred from homology"/>
<comment type="similarity">
    <text evidence="6">Belongs to the methyltransferase superfamily. RNA methyltransferase RsmG family.</text>
</comment>
<comment type="subcellular location">
    <subcellularLocation>
        <location evidence="6">Cytoplasm</location>
    </subcellularLocation>
</comment>
<organism evidence="7 8">
    <name type="scientific">Candidatus Pseudomonas adelgestsugas</name>
    <dbReference type="NCBI Taxonomy" id="1302376"/>
    <lineage>
        <taxon>Bacteria</taxon>
        <taxon>Pseudomonadati</taxon>
        <taxon>Pseudomonadota</taxon>
        <taxon>Gammaproteobacteria</taxon>
        <taxon>Pseudomonadales</taxon>
        <taxon>Pseudomonadaceae</taxon>
        <taxon>Pseudomonas</taxon>
    </lineage>
</organism>
<evidence type="ECO:0000313" key="7">
    <source>
        <dbReference type="EMBL" id="QAX81378.1"/>
    </source>
</evidence>
<evidence type="ECO:0000256" key="6">
    <source>
        <dbReference type="HAMAP-Rule" id="MF_00074"/>
    </source>
</evidence>
<dbReference type="NCBIfam" id="TIGR00138">
    <property type="entry name" value="rsmG_gidB"/>
    <property type="match status" value="1"/>
</dbReference>
<dbReference type="GO" id="GO:0008168">
    <property type="term" value="F:methyltransferase activity"/>
    <property type="evidence" value="ECO:0007669"/>
    <property type="project" value="UniProtKB-KW"/>
</dbReference>
<keyword evidence="4 6" id="KW-0808">Transferase</keyword>
<dbReference type="GO" id="GO:0032259">
    <property type="term" value="P:methylation"/>
    <property type="evidence" value="ECO:0007669"/>
    <property type="project" value="UniProtKB-KW"/>
</dbReference>
<evidence type="ECO:0000256" key="1">
    <source>
        <dbReference type="ARBA" id="ARBA00022490"/>
    </source>
</evidence>
<dbReference type="PANTHER" id="PTHR31760:SF0">
    <property type="entry name" value="S-ADENOSYL-L-METHIONINE-DEPENDENT METHYLTRANSFERASES SUPERFAMILY PROTEIN"/>
    <property type="match status" value="1"/>
</dbReference>
<keyword evidence="1 6" id="KW-0963">Cytoplasm</keyword>
<feature type="binding site" evidence="6">
    <location>
        <position position="81"/>
    </location>
    <ligand>
        <name>S-adenosyl-L-methionine</name>
        <dbReference type="ChEBI" id="CHEBI:59789"/>
    </ligand>
</feature>
<protein>
    <recommendedName>
        <fullName evidence="6">Ribosomal RNA small subunit methyltransferase G</fullName>
        <ecNumber evidence="6">2.1.1.170</ecNumber>
    </recommendedName>
    <alternativeName>
        <fullName evidence="6">16S rRNA 7-methylguanosine methyltransferase</fullName>
        <shortName evidence="6">16S rRNA m7G methyltransferase</shortName>
    </alternativeName>
</protein>
<dbReference type="EC" id="2.1.1.170" evidence="6"/>
<keyword evidence="8" id="KW-1185">Reference proteome</keyword>
<evidence type="ECO:0000256" key="2">
    <source>
        <dbReference type="ARBA" id="ARBA00022552"/>
    </source>
</evidence>
<dbReference type="Pfam" id="PF02527">
    <property type="entry name" value="GidB"/>
    <property type="match status" value="1"/>
</dbReference>
<evidence type="ECO:0000256" key="3">
    <source>
        <dbReference type="ARBA" id="ARBA00022603"/>
    </source>
</evidence>
<keyword evidence="2 6" id="KW-0698">rRNA processing</keyword>
<dbReference type="CDD" id="cd02440">
    <property type="entry name" value="AdoMet_MTases"/>
    <property type="match status" value="1"/>
</dbReference>
<dbReference type="PANTHER" id="PTHR31760">
    <property type="entry name" value="S-ADENOSYL-L-METHIONINE-DEPENDENT METHYLTRANSFERASES SUPERFAMILY PROTEIN"/>
    <property type="match status" value="1"/>
</dbReference>
<comment type="catalytic activity">
    <reaction evidence="6">
        <text>guanosine(527) in 16S rRNA + S-adenosyl-L-methionine = N(7)-methylguanosine(527) in 16S rRNA + S-adenosyl-L-homocysteine</text>
        <dbReference type="Rhea" id="RHEA:42732"/>
        <dbReference type="Rhea" id="RHEA-COMP:10209"/>
        <dbReference type="Rhea" id="RHEA-COMP:10210"/>
        <dbReference type="ChEBI" id="CHEBI:57856"/>
        <dbReference type="ChEBI" id="CHEBI:59789"/>
        <dbReference type="ChEBI" id="CHEBI:74269"/>
        <dbReference type="ChEBI" id="CHEBI:74480"/>
        <dbReference type="EC" id="2.1.1.170"/>
    </reaction>
</comment>
<accession>A0ABX5R7S7</accession>
<dbReference type="HAMAP" id="MF_00074">
    <property type="entry name" value="16SrRNA_methyltr_G"/>
    <property type="match status" value="1"/>
</dbReference>
<dbReference type="PIRSF" id="PIRSF003078">
    <property type="entry name" value="GidB"/>
    <property type="match status" value="1"/>
</dbReference>
<keyword evidence="5 6" id="KW-0949">S-adenosyl-L-methionine</keyword>
<dbReference type="EMBL" id="CP026512">
    <property type="protein sequence ID" value="QAX81378.1"/>
    <property type="molecule type" value="Genomic_DNA"/>
</dbReference>
<comment type="caution">
    <text evidence="6">Lacks conserved residue(s) required for the propagation of feature annotation.</text>
</comment>
<dbReference type="SUPFAM" id="SSF53335">
    <property type="entry name" value="S-adenosyl-L-methionine-dependent methyltransferases"/>
    <property type="match status" value="1"/>
</dbReference>
<name>A0ABX5R7S7_9PSED</name>
<sequence length="214" mass="24041">MSVLLAYQQADELLIGARQLGVNLTVNQHKLLLGYLAILIKWNKVYNLTAVRNPEQMVSRHLLDSLSVMPFIKNGHWLDVGSGAGIPGIPLAILCPCLQVTCLDSNGKKARFMTQVKLQLKLENLQVLHNQVKKITPELSFNGIIARAFSSLVNFINWTRYLGDLDTHWLAMKGVYPNDELLALPSDFYLHSKYVLAVPGFLGQRHLLVLRRTA</sequence>
<evidence type="ECO:0000256" key="5">
    <source>
        <dbReference type="ARBA" id="ARBA00022691"/>
    </source>
</evidence>
<dbReference type="Proteomes" id="UP000288953">
    <property type="component" value="Chromosome"/>
</dbReference>
<gene>
    <name evidence="6 7" type="primary">rsmG</name>
    <name evidence="7" type="ORF">C3B55_00003</name>
</gene>
<keyword evidence="3 6" id="KW-0489">Methyltransferase</keyword>
<comment type="function">
    <text evidence="6">Specifically methylates the N7 position of guanine in position 527 of 16S rRNA.</text>
</comment>